<evidence type="ECO:0000313" key="4">
    <source>
        <dbReference type="Proteomes" id="UP000184212"/>
    </source>
</evidence>
<gene>
    <name evidence="3" type="ORF">SAMN04488109_6860</name>
</gene>
<dbReference type="Proteomes" id="UP000184212">
    <property type="component" value="Unassembled WGS sequence"/>
</dbReference>
<name>A0A1M5XTI4_9BACT</name>
<dbReference type="GO" id="GO:0016491">
    <property type="term" value="F:oxidoreductase activity"/>
    <property type="evidence" value="ECO:0007669"/>
    <property type="project" value="InterPro"/>
</dbReference>
<dbReference type="OrthoDB" id="616241at2"/>
<evidence type="ECO:0000259" key="2">
    <source>
        <dbReference type="PROSITE" id="PS51352"/>
    </source>
</evidence>
<evidence type="ECO:0000256" key="1">
    <source>
        <dbReference type="SAM" id="SignalP"/>
    </source>
</evidence>
<dbReference type="STRING" id="947013.SAMN04488109_6860"/>
<sequence length="413" mass="46055">MNLKTRSLATLLILLNVLLLSCKDKPQLLEEGRYRGVFTTQNKPIPFNFSVEDDTAGTIKVFLVNGKEKTALDSVQYQRDSVLISIEVYDAILVARIKDDTLKGYFRKNQVARQGIPFLAVRGDTSRFDVKNQSTAALEGKWSVNLINEKNEARYTVGLLQQKGNLVTGTILTTTGDYRYLQGVVDGDSLKLSGFGGSNPSLLVAKLVDDRHLFGDFISPGGKVRLEAVRSDTAKLPDPYSLTYLQKGYDKLSFSFPDLTGKPVSLEDEKYKGKVVVVTIKGTWCPNCVDEAAFLSPWYKKNRERGVEIVGLSFERKDDLNFARERIGKFIKHFDVQYDILFAGLADKAQAGTKLPALNAVLSFPTTIFIDRQGKVRKIHTGFTGPATGEHYQQFIDAFNKDIDQLLNETNGV</sequence>
<organism evidence="3 4">
    <name type="scientific">Chryseolinea serpens</name>
    <dbReference type="NCBI Taxonomy" id="947013"/>
    <lineage>
        <taxon>Bacteria</taxon>
        <taxon>Pseudomonadati</taxon>
        <taxon>Bacteroidota</taxon>
        <taxon>Cytophagia</taxon>
        <taxon>Cytophagales</taxon>
        <taxon>Fulvivirgaceae</taxon>
        <taxon>Chryseolinea</taxon>
    </lineage>
</organism>
<feature type="domain" description="Thioredoxin" evidence="2">
    <location>
        <begin position="245"/>
        <end position="401"/>
    </location>
</feature>
<dbReference type="PANTHER" id="PTHR42852:SF13">
    <property type="entry name" value="PROTEIN DIPZ"/>
    <property type="match status" value="1"/>
</dbReference>
<dbReference type="InterPro" id="IPR050553">
    <property type="entry name" value="Thioredoxin_ResA/DsbE_sf"/>
</dbReference>
<reference evidence="3 4" key="1">
    <citation type="submission" date="2016-11" db="EMBL/GenBank/DDBJ databases">
        <authorList>
            <person name="Jaros S."/>
            <person name="Januszkiewicz K."/>
            <person name="Wedrychowicz H."/>
        </authorList>
    </citation>
    <scope>NUCLEOTIDE SEQUENCE [LARGE SCALE GENOMIC DNA]</scope>
    <source>
        <strain evidence="3 4">DSM 24574</strain>
    </source>
</reference>
<proteinExistence type="predicted"/>
<dbReference type="PROSITE" id="PS51352">
    <property type="entry name" value="THIOREDOXIN_2"/>
    <property type="match status" value="1"/>
</dbReference>
<dbReference type="CDD" id="cd02966">
    <property type="entry name" value="TlpA_like_family"/>
    <property type="match status" value="1"/>
</dbReference>
<dbReference type="Gene3D" id="3.40.30.10">
    <property type="entry name" value="Glutaredoxin"/>
    <property type="match status" value="1"/>
</dbReference>
<dbReference type="InterPro" id="IPR036249">
    <property type="entry name" value="Thioredoxin-like_sf"/>
</dbReference>
<dbReference type="SUPFAM" id="SSF52833">
    <property type="entry name" value="Thioredoxin-like"/>
    <property type="match status" value="1"/>
</dbReference>
<dbReference type="InterPro" id="IPR013766">
    <property type="entry name" value="Thioredoxin_domain"/>
</dbReference>
<keyword evidence="4" id="KW-1185">Reference proteome</keyword>
<dbReference type="AlphaFoldDB" id="A0A1M5XTI4"/>
<dbReference type="GO" id="GO:0016209">
    <property type="term" value="F:antioxidant activity"/>
    <property type="evidence" value="ECO:0007669"/>
    <property type="project" value="InterPro"/>
</dbReference>
<dbReference type="PANTHER" id="PTHR42852">
    <property type="entry name" value="THIOL:DISULFIDE INTERCHANGE PROTEIN DSBE"/>
    <property type="match status" value="1"/>
</dbReference>
<accession>A0A1M5XTI4</accession>
<dbReference type="InterPro" id="IPR000866">
    <property type="entry name" value="AhpC/TSA"/>
</dbReference>
<dbReference type="Pfam" id="PF00578">
    <property type="entry name" value="AhpC-TSA"/>
    <property type="match status" value="1"/>
</dbReference>
<evidence type="ECO:0000313" key="3">
    <source>
        <dbReference type="EMBL" id="SHI03121.1"/>
    </source>
</evidence>
<dbReference type="PROSITE" id="PS51257">
    <property type="entry name" value="PROKAR_LIPOPROTEIN"/>
    <property type="match status" value="1"/>
</dbReference>
<feature type="signal peptide" evidence="1">
    <location>
        <begin position="1"/>
        <end position="22"/>
    </location>
</feature>
<dbReference type="EMBL" id="FQWQ01000007">
    <property type="protein sequence ID" value="SHI03121.1"/>
    <property type="molecule type" value="Genomic_DNA"/>
</dbReference>
<protein>
    <submittedName>
        <fullName evidence="3">Peroxiredoxin</fullName>
    </submittedName>
</protein>
<feature type="chain" id="PRO_5009915073" evidence="1">
    <location>
        <begin position="23"/>
        <end position="413"/>
    </location>
</feature>
<dbReference type="RefSeq" id="WP_073143565.1">
    <property type="nucleotide sequence ID" value="NZ_FQWQ01000007.1"/>
</dbReference>
<keyword evidence="1" id="KW-0732">Signal</keyword>